<reference evidence="1 2" key="1">
    <citation type="submission" date="2019-08" db="EMBL/GenBank/DDBJ databases">
        <title>Actinomadura sp. nov. CYP1-5 isolated from mountain soil.</title>
        <authorList>
            <person name="Songsumanus A."/>
            <person name="Kuncharoen N."/>
            <person name="Kudo T."/>
            <person name="Yuki M."/>
            <person name="Igarashi Y."/>
            <person name="Tanasupawat S."/>
        </authorList>
    </citation>
    <scope>NUCLEOTIDE SEQUENCE [LARGE SCALE GENOMIC DNA]</scope>
    <source>
        <strain evidence="1 2">GKU157</strain>
    </source>
</reference>
<dbReference type="EMBL" id="VSFF01000016">
    <property type="protein sequence ID" value="TYC08529.1"/>
    <property type="molecule type" value="Genomic_DNA"/>
</dbReference>
<dbReference type="AlphaFoldDB" id="A0A5D0TUK7"/>
<accession>A0A5D0TUK7</accession>
<organism evidence="1 2">
    <name type="scientific">Actinomadura syzygii</name>
    <dbReference type="NCBI Taxonomy" id="1427538"/>
    <lineage>
        <taxon>Bacteria</taxon>
        <taxon>Bacillati</taxon>
        <taxon>Actinomycetota</taxon>
        <taxon>Actinomycetes</taxon>
        <taxon>Streptosporangiales</taxon>
        <taxon>Thermomonosporaceae</taxon>
        <taxon>Actinomadura</taxon>
    </lineage>
</organism>
<protein>
    <recommendedName>
        <fullName evidence="3">Secreted protein</fullName>
    </recommendedName>
</protein>
<dbReference type="Proteomes" id="UP000322634">
    <property type="component" value="Unassembled WGS sequence"/>
</dbReference>
<gene>
    <name evidence="1" type="ORF">FXF65_37150</name>
</gene>
<keyword evidence="2" id="KW-1185">Reference proteome</keyword>
<evidence type="ECO:0000313" key="2">
    <source>
        <dbReference type="Proteomes" id="UP000322634"/>
    </source>
</evidence>
<dbReference type="OrthoDB" id="3401121at2"/>
<evidence type="ECO:0000313" key="1">
    <source>
        <dbReference type="EMBL" id="TYC08529.1"/>
    </source>
</evidence>
<proteinExistence type="predicted"/>
<dbReference type="RefSeq" id="WP_148354778.1">
    <property type="nucleotide sequence ID" value="NZ_JBHSBF010000002.1"/>
</dbReference>
<evidence type="ECO:0008006" key="3">
    <source>
        <dbReference type="Google" id="ProtNLM"/>
    </source>
</evidence>
<name>A0A5D0TUK7_9ACTN</name>
<comment type="caution">
    <text evidence="1">The sequence shown here is derived from an EMBL/GenBank/DDBJ whole genome shotgun (WGS) entry which is preliminary data.</text>
</comment>
<sequence>MAGIASQLPALVGVLVGAGASYLTTAATERARWKRQADTRWDERRAAVYADFGHSVIRCVTLARRIAADRGLRGYPHPLTVEEGRLELTMARAEQGVCWESVLLLGASEAIQAGRLWHRTAWQLERIALGEVDGHLEAVLAEAGHHRRAFYEAAREDLGVAGMLPEVGEAGL</sequence>